<dbReference type="PANTHER" id="PTHR10996:SF178">
    <property type="entry name" value="2-HYDROXYACID DEHYDROGENASE YGL185C-RELATED"/>
    <property type="match status" value="1"/>
</dbReference>
<dbReference type="Proteomes" id="UP000824140">
    <property type="component" value="Unassembled WGS sequence"/>
</dbReference>
<dbReference type="GO" id="GO:0005829">
    <property type="term" value="C:cytosol"/>
    <property type="evidence" value="ECO:0007669"/>
    <property type="project" value="TreeGrafter"/>
</dbReference>
<reference evidence="4" key="2">
    <citation type="journal article" date="2021" name="PeerJ">
        <title>Extensive microbial diversity within the chicken gut microbiome revealed by metagenomics and culture.</title>
        <authorList>
            <person name="Gilroy R."/>
            <person name="Ravi A."/>
            <person name="Getino M."/>
            <person name="Pursley I."/>
            <person name="Horton D.L."/>
            <person name="Alikhan N.F."/>
            <person name="Baker D."/>
            <person name="Gharbi K."/>
            <person name="Hall N."/>
            <person name="Watson M."/>
            <person name="Adriaenssens E.M."/>
            <person name="Foster-Nyarko E."/>
            <person name="Jarju S."/>
            <person name="Secka A."/>
            <person name="Antonio M."/>
            <person name="Oren A."/>
            <person name="Chaudhuri R.R."/>
            <person name="La Ragione R."/>
            <person name="Hildebrand F."/>
            <person name="Pallen M.J."/>
        </authorList>
    </citation>
    <scope>NUCLEOTIDE SEQUENCE</scope>
    <source>
        <strain evidence="4">13766</strain>
    </source>
</reference>
<dbReference type="Gene3D" id="3.40.50.720">
    <property type="entry name" value="NAD(P)-binding Rossmann-like Domain"/>
    <property type="match status" value="2"/>
</dbReference>
<dbReference type="SUPFAM" id="SSF52283">
    <property type="entry name" value="Formate/glycerate dehydrogenase catalytic domain-like"/>
    <property type="match status" value="1"/>
</dbReference>
<organism evidence="4 5">
    <name type="scientific">Candidatus Alectryocaccomicrobium excrementavium</name>
    <dbReference type="NCBI Taxonomy" id="2840668"/>
    <lineage>
        <taxon>Bacteria</taxon>
        <taxon>Bacillati</taxon>
        <taxon>Bacillota</taxon>
        <taxon>Clostridia</taxon>
        <taxon>Candidatus Alectryocaccomicrobium</taxon>
    </lineage>
</organism>
<comment type="caution">
    <text evidence="4">The sequence shown here is derived from an EMBL/GenBank/DDBJ whole genome shotgun (WGS) entry which is preliminary data.</text>
</comment>
<evidence type="ECO:0000313" key="5">
    <source>
        <dbReference type="Proteomes" id="UP000824140"/>
    </source>
</evidence>
<dbReference type="GO" id="GO:0051287">
    <property type="term" value="F:NAD binding"/>
    <property type="evidence" value="ECO:0007669"/>
    <property type="project" value="InterPro"/>
</dbReference>
<accession>A0A9D1K4G6</accession>
<dbReference type="InterPro" id="IPR050223">
    <property type="entry name" value="D-isomer_2-hydroxyacid_DH"/>
</dbReference>
<protein>
    <submittedName>
        <fullName evidence="4">Hydroxyacid dehydrogenase</fullName>
    </submittedName>
</protein>
<dbReference type="CDD" id="cd12167">
    <property type="entry name" value="2-Hacid_dh_8"/>
    <property type="match status" value="1"/>
</dbReference>
<evidence type="ECO:0000313" key="4">
    <source>
        <dbReference type="EMBL" id="HIS91409.1"/>
    </source>
</evidence>
<dbReference type="AlphaFoldDB" id="A0A9D1K4G6"/>
<name>A0A9D1K4G6_9FIRM</name>
<dbReference type="PANTHER" id="PTHR10996">
    <property type="entry name" value="2-HYDROXYACID DEHYDROGENASE-RELATED"/>
    <property type="match status" value="1"/>
</dbReference>
<dbReference type="SUPFAM" id="SSF51735">
    <property type="entry name" value="NAD(P)-binding Rossmann-fold domains"/>
    <property type="match status" value="1"/>
</dbReference>
<reference evidence="4" key="1">
    <citation type="submission" date="2020-10" db="EMBL/GenBank/DDBJ databases">
        <authorList>
            <person name="Gilroy R."/>
        </authorList>
    </citation>
    <scope>NUCLEOTIDE SEQUENCE</scope>
    <source>
        <strain evidence="4">13766</strain>
    </source>
</reference>
<evidence type="ECO:0000256" key="2">
    <source>
        <dbReference type="ARBA" id="ARBA00023027"/>
    </source>
</evidence>
<dbReference type="GO" id="GO:0030267">
    <property type="term" value="F:glyoxylate reductase (NADPH) activity"/>
    <property type="evidence" value="ECO:0007669"/>
    <property type="project" value="TreeGrafter"/>
</dbReference>
<keyword evidence="1" id="KW-0560">Oxidoreductase</keyword>
<evidence type="ECO:0000256" key="1">
    <source>
        <dbReference type="ARBA" id="ARBA00023002"/>
    </source>
</evidence>
<gene>
    <name evidence="4" type="ORF">IAA84_00145</name>
</gene>
<sequence>MKTAFFCNQPDTIRRVYGEEPWEDMYPVILGEDNLAEHLPRLKEVEAVFSTWGFPRLTSGQIDALPRWKILFYGAGSVKAFAQPLLERGIRVVSAAHANGVFVAEYTLAQILLAQKGYFRTVRGADGAQKRRILAQIPPFGNFDARVGLIGAGHIGRMVIGLLAHHRAKVMVCDPFLPEVDARALGVEKASLEDLFSQCEVVSNHAPNIPETVGMLTYDLFSRLQEGATFINTGRGATVNEPDMIRFLSERRDVCALLDVTWPEPPAAGSPFYTLPNVFLTPHIAGSIGREVRLMGELCREEFARYQKGEPLCYEVTLDQLPRLA</sequence>
<evidence type="ECO:0000259" key="3">
    <source>
        <dbReference type="Pfam" id="PF02826"/>
    </source>
</evidence>
<feature type="domain" description="D-isomer specific 2-hydroxyacid dehydrogenase NAD-binding" evidence="3">
    <location>
        <begin position="143"/>
        <end position="285"/>
    </location>
</feature>
<dbReference type="InterPro" id="IPR036291">
    <property type="entry name" value="NAD(P)-bd_dom_sf"/>
</dbReference>
<proteinExistence type="predicted"/>
<dbReference type="Pfam" id="PF02826">
    <property type="entry name" value="2-Hacid_dh_C"/>
    <property type="match status" value="1"/>
</dbReference>
<dbReference type="InterPro" id="IPR006140">
    <property type="entry name" value="D-isomer_DH_NAD-bd"/>
</dbReference>
<dbReference type="EMBL" id="DVJN01000002">
    <property type="protein sequence ID" value="HIS91409.1"/>
    <property type="molecule type" value="Genomic_DNA"/>
</dbReference>
<keyword evidence="2" id="KW-0520">NAD</keyword>
<dbReference type="GO" id="GO:0016618">
    <property type="term" value="F:hydroxypyruvate reductase [NAD(P)H] activity"/>
    <property type="evidence" value="ECO:0007669"/>
    <property type="project" value="TreeGrafter"/>
</dbReference>